<name>A0ABN1YUP5_9MICO</name>
<dbReference type="EMBL" id="BAAAKK010000003">
    <property type="protein sequence ID" value="GAA1421915.1"/>
    <property type="molecule type" value="Genomic_DNA"/>
</dbReference>
<keyword evidence="4" id="KW-1185">Reference proteome</keyword>
<dbReference type="RefSeq" id="WP_343918783.1">
    <property type="nucleotide sequence ID" value="NZ_BAAAKK010000003.1"/>
</dbReference>
<dbReference type="Gene3D" id="3.50.50.60">
    <property type="entry name" value="FAD/NAD(P)-binding domain"/>
    <property type="match status" value="1"/>
</dbReference>
<keyword evidence="1" id="KW-0560">Oxidoreductase</keyword>
<proteinExistence type="predicted"/>
<comment type="caution">
    <text evidence="3">The sequence shown here is derived from an EMBL/GenBank/DDBJ whole genome shotgun (WGS) entry which is preliminary data.</text>
</comment>
<dbReference type="InterPro" id="IPR050631">
    <property type="entry name" value="PheA/TfdB_FAD_monoxygenase"/>
</dbReference>
<feature type="domain" description="FAD-binding" evidence="2">
    <location>
        <begin position="13"/>
        <end position="338"/>
    </location>
</feature>
<dbReference type="InterPro" id="IPR002938">
    <property type="entry name" value="FAD-bd"/>
</dbReference>
<evidence type="ECO:0000256" key="1">
    <source>
        <dbReference type="ARBA" id="ARBA00023002"/>
    </source>
</evidence>
<protein>
    <submittedName>
        <fullName evidence="3">NAD(P)/FAD-dependent oxidoreductase</fullName>
    </submittedName>
</protein>
<gene>
    <name evidence="3" type="ORF">GCM10009640_13820</name>
</gene>
<dbReference type="Pfam" id="PF01494">
    <property type="entry name" value="FAD_binding_3"/>
    <property type="match status" value="1"/>
</dbReference>
<sequence>MTGVHDAPSGGHDVAIVGAGAVGLLLACLLAQRGMDVVVLERRAEPARTSRAIGIHPPGLAALDAAGVGAAVRAEAIRIRSGVALSGGRLLARLRFDDRPILALPQHRTEALLRARLSTLAPGALREGSEVVAIAQSRDGVALSTRGAGGTTAVRARWAVGADGIRSPVRQLLGIPMEPHRGMGGYAMADAPDATGAAATALLHLEADGIVESFPMPGGLRRWVARLPAPEPGMTTEALQRILDERLVEPPRLPAEAPTSAFVARQRLAARFRLGRIVLVGDAAHEVSPIGGQGMSLGWLDAVALDRALAAAAAGDGDALAGYERARRPAAVRAMRRARWNMAMGAPVSARRLALRLALVRALAVEPGRSAVTAAFTMRGL</sequence>
<evidence type="ECO:0000313" key="3">
    <source>
        <dbReference type="EMBL" id="GAA1421915.1"/>
    </source>
</evidence>
<reference evidence="3 4" key="1">
    <citation type="journal article" date="2019" name="Int. J. Syst. Evol. Microbiol.">
        <title>The Global Catalogue of Microorganisms (GCM) 10K type strain sequencing project: providing services to taxonomists for standard genome sequencing and annotation.</title>
        <authorList>
            <consortium name="The Broad Institute Genomics Platform"/>
            <consortium name="The Broad Institute Genome Sequencing Center for Infectious Disease"/>
            <person name="Wu L."/>
            <person name="Ma J."/>
        </authorList>
    </citation>
    <scope>NUCLEOTIDE SEQUENCE [LARGE SCALE GENOMIC DNA]</scope>
    <source>
        <strain evidence="3 4">JCM 12398</strain>
    </source>
</reference>
<organism evidence="3 4">
    <name type="scientific">Agrococcus citreus</name>
    <dbReference type="NCBI Taxonomy" id="84643"/>
    <lineage>
        <taxon>Bacteria</taxon>
        <taxon>Bacillati</taxon>
        <taxon>Actinomycetota</taxon>
        <taxon>Actinomycetes</taxon>
        <taxon>Micrococcales</taxon>
        <taxon>Microbacteriaceae</taxon>
        <taxon>Agrococcus</taxon>
    </lineage>
</organism>
<accession>A0ABN1YUP5</accession>
<evidence type="ECO:0000313" key="4">
    <source>
        <dbReference type="Proteomes" id="UP001501266"/>
    </source>
</evidence>
<dbReference type="InterPro" id="IPR036188">
    <property type="entry name" value="FAD/NAD-bd_sf"/>
</dbReference>
<evidence type="ECO:0000259" key="2">
    <source>
        <dbReference type="Pfam" id="PF01494"/>
    </source>
</evidence>
<dbReference type="PRINTS" id="PR00420">
    <property type="entry name" value="RNGMNOXGNASE"/>
</dbReference>
<dbReference type="PANTHER" id="PTHR43476">
    <property type="entry name" value="3-(3-HYDROXY-PHENYL)PROPIONATE/3-HYDROXYCINNAMIC ACID HYDROXYLASE"/>
    <property type="match status" value="1"/>
</dbReference>
<dbReference type="Proteomes" id="UP001501266">
    <property type="component" value="Unassembled WGS sequence"/>
</dbReference>
<dbReference type="PANTHER" id="PTHR43476:SF3">
    <property type="entry name" value="FAD-BINDING MONOOXYGENASE"/>
    <property type="match status" value="1"/>
</dbReference>
<dbReference type="SUPFAM" id="SSF51905">
    <property type="entry name" value="FAD/NAD(P)-binding domain"/>
    <property type="match status" value="1"/>
</dbReference>
<dbReference type="Gene3D" id="3.30.70.2450">
    <property type="match status" value="1"/>
</dbReference>